<accession>A0A8S2N066</accession>
<gene>
    <name evidence="7" type="ORF">OVA965_LOCUS22364</name>
    <name evidence="8" type="ORF">TMI583_LOCUS23078</name>
</gene>
<dbReference type="GO" id="GO:0008270">
    <property type="term" value="F:zinc ion binding"/>
    <property type="evidence" value="ECO:0007669"/>
    <property type="project" value="UniProtKB-KW"/>
</dbReference>
<comment type="caution">
    <text evidence="8">The sequence shown here is derived from an EMBL/GenBank/DDBJ whole genome shotgun (WGS) entry which is preliminary data.</text>
</comment>
<evidence type="ECO:0000256" key="3">
    <source>
        <dbReference type="ARBA" id="ARBA00022771"/>
    </source>
</evidence>
<dbReference type="InterPro" id="IPR008906">
    <property type="entry name" value="HATC_C_dom"/>
</dbReference>
<dbReference type="Proteomes" id="UP000677228">
    <property type="component" value="Unassembled WGS sequence"/>
</dbReference>
<feature type="domain" description="HAT C-terminal dimerisation" evidence="6">
    <location>
        <begin position="349"/>
        <end position="406"/>
    </location>
</feature>
<keyword evidence="3" id="KW-0863">Zinc-finger</keyword>
<keyword evidence="5" id="KW-0539">Nucleus</keyword>
<keyword evidence="2" id="KW-0479">Metal-binding</keyword>
<dbReference type="InterPro" id="IPR012337">
    <property type="entry name" value="RNaseH-like_sf"/>
</dbReference>
<dbReference type="GO" id="GO:0046983">
    <property type="term" value="F:protein dimerization activity"/>
    <property type="evidence" value="ECO:0007669"/>
    <property type="project" value="InterPro"/>
</dbReference>
<evidence type="ECO:0000256" key="4">
    <source>
        <dbReference type="ARBA" id="ARBA00022833"/>
    </source>
</evidence>
<dbReference type="Pfam" id="PF05699">
    <property type="entry name" value="Dimer_Tnp_hAT"/>
    <property type="match status" value="1"/>
</dbReference>
<dbReference type="EMBL" id="CAJOBA010034111">
    <property type="protein sequence ID" value="CAF3978243.1"/>
    <property type="molecule type" value="Genomic_DNA"/>
</dbReference>
<dbReference type="Proteomes" id="UP000682733">
    <property type="component" value="Unassembled WGS sequence"/>
</dbReference>
<dbReference type="AlphaFoldDB" id="A0A8S2N066"/>
<evidence type="ECO:0000256" key="1">
    <source>
        <dbReference type="ARBA" id="ARBA00004123"/>
    </source>
</evidence>
<dbReference type="GO" id="GO:0005634">
    <property type="term" value="C:nucleus"/>
    <property type="evidence" value="ECO:0007669"/>
    <property type="project" value="UniProtKB-SubCell"/>
</dbReference>
<reference evidence="8" key="1">
    <citation type="submission" date="2021-02" db="EMBL/GenBank/DDBJ databases">
        <authorList>
            <person name="Nowell W R."/>
        </authorList>
    </citation>
    <scope>NUCLEOTIDE SEQUENCE</scope>
</reference>
<dbReference type="PANTHER" id="PTHR46481:SF10">
    <property type="entry name" value="ZINC FINGER BED DOMAIN-CONTAINING PROTEIN 39"/>
    <property type="match status" value="1"/>
</dbReference>
<evidence type="ECO:0000313" key="7">
    <source>
        <dbReference type="EMBL" id="CAF1166722.1"/>
    </source>
</evidence>
<organism evidence="8 9">
    <name type="scientific">Didymodactylos carnosus</name>
    <dbReference type="NCBI Taxonomy" id="1234261"/>
    <lineage>
        <taxon>Eukaryota</taxon>
        <taxon>Metazoa</taxon>
        <taxon>Spiralia</taxon>
        <taxon>Gnathifera</taxon>
        <taxon>Rotifera</taxon>
        <taxon>Eurotatoria</taxon>
        <taxon>Bdelloidea</taxon>
        <taxon>Philodinida</taxon>
        <taxon>Philodinidae</taxon>
        <taxon>Didymodactylos</taxon>
    </lineage>
</organism>
<dbReference type="EMBL" id="CAJNOK010012588">
    <property type="protein sequence ID" value="CAF1166722.1"/>
    <property type="molecule type" value="Genomic_DNA"/>
</dbReference>
<evidence type="ECO:0000313" key="8">
    <source>
        <dbReference type="EMBL" id="CAF3978243.1"/>
    </source>
</evidence>
<evidence type="ECO:0000259" key="6">
    <source>
        <dbReference type="Pfam" id="PF05699"/>
    </source>
</evidence>
<evidence type="ECO:0000313" key="9">
    <source>
        <dbReference type="Proteomes" id="UP000682733"/>
    </source>
</evidence>
<name>A0A8S2N066_9BILA</name>
<comment type="subcellular location">
    <subcellularLocation>
        <location evidence="1">Nucleus</location>
    </subcellularLocation>
</comment>
<keyword evidence="4" id="KW-0862">Zinc</keyword>
<sequence length="438" mass="49324">MSSQRNPHSLISTKKTFEKFFVDVTHNHENNTWNATCTICRDDPAVKEKPISDTKNVYSNFKRHVIKQHNKIFNEWATSLKVKLDSTQSKIDKKLISSSSVYGSFHSRQLEITDAIVKDLVIDMGLPLSMVEREGFHCFMKKIDPKYSIVSRRAVSRDYMPRLYTKMIENLKFLYNEARWFSLTLDTWTDRRQRCFFAVTGHTILQDDLTKQKEECQHSASLVEALLNSVKARFGAFAFLDSKFKLNWILASSLPDINKKELCEHVKKLVSDAAVSLNSKASFQQKIESSSVSSEASSGASDASGGLKRKSLFGFMGNDIKKQKSLSSISGDVIAEEIICYLKDEDTSCCLLVKKSSYYPLLNALAIKMLCVSATSGPVERVFSQNGFLMRPHRSQYSDDANQTLAAATVNAAVLSNSSLKVIVTKQTQPQTRSLQIL</sequence>
<dbReference type="SUPFAM" id="SSF140996">
    <property type="entry name" value="Hermes dimerisation domain"/>
    <property type="match status" value="1"/>
</dbReference>
<evidence type="ECO:0000256" key="5">
    <source>
        <dbReference type="ARBA" id="ARBA00023242"/>
    </source>
</evidence>
<dbReference type="InterPro" id="IPR052035">
    <property type="entry name" value="ZnF_BED_domain_contain"/>
</dbReference>
<dbReference type="PANTHER" id="PTHR46481">
    <property type="entry name" value="ZINC FINGER BED DOMAIN-CONTAINING PROTEIN 4"/>
    <property type="match status" value="1"/>
</dbReference>
<protein>
    <recommendedName>
        <fullName evidence="6">HAT C-terminal dimerisation domain-containing protein</fullName>
    </recommendedName>
</protein>
<dbReference type="SUPFAM" id="SSF53098">
    <property type="entry name" value="Ribonuclease H-like"/>
    <property type="match status" value="1"/>
</dbReference>
<proteinExistence type="predicted"/>
<evidence type="ECO:0000256" key="2">
    <source>
        <dbReference type="ARBA" id="ARBA00022723"/>
    </source>
</evidence>